<dbReference type="InterPro" id="IPR036259">
    <property type="entry name" value="MFS_trans_sf"/>
</dbReference>
<comment type="subcellular location">
    <subcellularLocation>
        <location evidence="1">Endomembrane system</location>
        <topology evidence="1">Multi-pass membrane protein</topology>
    </subcellularLocation>
</comment>
<dbReference type="GO" id="GO:0022857">
    <property type="term" value="F:transmembrane transporter activity"/>
    <property type="evidence" value="ECO:0007669"/>
    <property type="project" value="InterPro"/>
</dbReference>
<dbReference type="AlphaFoldDB" id="A0A9D9GXV8"/>
<evidence type="ECO:0000256" key="7">
    <source>
        <dbReference type="SAM" id="Phobius"/>
    </source>
</evidence>
<feature type="transmembrane region" description="Helical" evidence="7">
    <location>
        <begin position="344"/>
        <end position="363"/>
    </location>
</feature>
<feature type="transmembrane region" description="Helical" evidence="7">
    <location>
        <begin position="137"/>
        <end position="156"/>
    </location>
</feature>
<gene>
    <name evidence="9" type="ORF">IAC68_04005</name>
</gene>
<dbReference type="InterPro" id="IPR011701">
    <property type="entry name" value="MFS"/>
</dbReference>
<dbReference type="Gene3D" id="1.20.1250.20">
    <property type="entry name" value="MFS general substrate transporter like domains"/>
    <property type="match status" value="2"/>
</dbReference>
<feature type="transmembrane region" description="Helical" evidence="7">
    <location>
        <begin position="12"/>
        <end position="38"/>
    </location>
</feature>
<keyword evidence="6 7" id="KW-0472">Membrane</keyword>
<feature type="transmembrane region" description="Helical" evidence="7">
    <location>
        <begin position="316"/>
        <end position="337"/>
    </location>
</feature>
<feature type="transmembrane region" description="Helical" evidence="7">
    <location>
        <begin position="369"/>
        <end position="388"/>
    </location>
</feature>
<feature type="transmembrane region" description="Helical" evidence="7">
    <location>
        <begin position="206"/>
        <end position="225"/>
    </location>
</feature>
<feature type="transmembrane region" description="Helical" evidence="7">
    <location>
        <begin position="103"/>
        <end position="125"/>
    </location>
</feature>
<evidence type="ECO:0000313" key="10">
    <source>
        <dbReference type="Proteomes" id="UP000823635"/>
    </source>
</evidence>
<keyword evidence="4 7" id="KW-0812">Transmembrane</keyword>
<dbReference type="PANTHER" id="PTHR23514">
    <property type="entry name" value="BYPASS OF STOP CODON PROTEIN 6"/>
    <property type="match status" value="1"/>
</dbReference>
<evidence type="ECO:0000256" key="3">
    <source>
        <dbReference type="ARBA" id="ARBA00022448"/>
    </source>
</evidence>
<dbReference type="InterPro" id="IPR051788">
    <property type="entry name" value="MFS_Transporter"/>
</dbReference>
<evidence type="ECO:0000313" key="9">
    <source>
        <dbReference type="EMBL" id="MBO8429081.1"/>
    </source>
</evidence>
<keyword evidence="3" id="KW-0813">Transport</keyword>
<dbReference type="Proteomes" id="UP000823635">
    <property type="component" value="Unassembled WGS sequence"/>
</dbReference>
<evidence type="ECO:0000256" key="4">
    <source>
        <dbReference type="ARBA" id="ARBA00022692"/>
    </source>
</evidence>
<organism evidence="9 10">
    <name type="scientific">Candidatus Egerieousia excrementavium</name>
    <dbReference type="NCBI Taxonomy" id="2840778"/>
    <lineage>
        <taxon>Bacteria</taxon>
        <taxon>Pseudomonadati</taxon>
        <taxon>Bacteroidota</taxon>
        <taxon>Bacteroidia</taxon>
        <taxon>Bacteroidales</taxon>
        <taxon>Candidatus Egerieousia</taxon>
    </lineage>
</organism>
<feature type="transmembrane region" description="Helical" evidence="7">
    <location>
        <begin position="78"/>
        <end position="97"/>
    </location>
</feature>
<dbReference type="InterPro" id="IPR020846">
    <property type="entry name" value="MFS_dom"/>
</dbReference>
<evidence type="ECO:0000256" key="2">
    <source>
        <dbReference type="ARBA" id="ARBA00008335"/>
    </source>
</evidence>
<dbReference type="GO" id="GO:0012505">
    <property type="term" value="C:endomembrane system"/>
    <property type="evidence" value="ECO:0007669"/>
    <property type="project" value="UniProtKB-SubCell"/>
</dbReference>
<feature type="transmembrane region" description="Helical" evidence="7">
    <location>
        <begin position="50"/>
        <end position="71"/>
    </location>
</feature>
<dbReference type="SUPFAM" id="SSF103473">
    <property type="entry name" value="MFS general substrate transporter"/>
    <property type="match status" value="1"/>
</dbReference>
<dbReference type="PANTHER" id="PTHR23514:SF3">
    <property type="entry name" value="BYPASS OF STOP CODON PROTEIN 6"/>
    <property type="match status" value="1"/>
</dbReference>
<feature type="domain" description="Major facilitator superfamily (MFS) profile" evidence="8">
    <location>
        <begin position="13"/>
        <end position="393"/>
    </location>
</feature>
<dbReference type="Pfam" id="PF07690">
    <property type="entry name" value="MFS_1"/>
    <property type="match status" value="1"/>
</dbReference>
<evidence type="ECO:0000256" key="6">
    <source>
        <dbReference type="ARBA" id="ARBA00023136"/>
    </source>
</evidence>
<keyword evidence="5 7" id="KW-1133">Transmembrane helix</keyword>
<proteinExistence type="inferred from homology"/>
<sequence>MDSTLQSGNPRLQYIASCIGIIFFGVAFLTLGAILPAVAAEYGLDDRMSATLAAILPIGTLAGSLIFGPVVDRKGYKLVMIVQNLIGAAGLFLIAYASSFTVLIIGILALGVSGGLINGSTNALASDVSTDSNRDRNIMFLGLFYCVGAIATTYSIPALSGIVSYKSILATIAAIMVVVSVFYMTMKFQGAKTGGEGASSGKIMKLLTSPLFIIFCFTLFFQGAVEGITNNRISQYLINIENFNEISAGIALSFVLIGLAIGRLCAGFILKKFSKRTIIAAGMIIALAGVAILTFAQDISTASGMNPQSIAVAGTLLIGFGITSTVPIVLSVLGGLYKEMSGTAFSIAISACLVGNSLLNYLLGFLGIAKFPLMIGGCMVMIIILFTAGSRKSVLK</sequence>
<accession>A0A9D9GXV8</accession>
<reference evidence="9" key="2">
    <citation type="journal article" date="2021" name="PeerJ">
        <title>Extensive microbial diversity within the chicken gut microbiome revealed by metagenomics and culture.</title>
        <authorList>
            <person name="Gilroy R."/>
            <person name="Ravi A."/>
            <person name="Getino M."/>
            <person name="Pursley I."/>
            <person name="Horton D.L."/>
            <person name="Alikhan N.F."/>
            <person name="Baker D."/>
            <person name="Gharbi K."/>
            <person name="Hall N."/>
            <person name="Watson M."/>
            <person name="Adriaenssens E.M."/>
            <person name="Foster-Nyarko E."/>
            <person name="Jarju S."/>
            <person name="Secka A."/>
            <person name="Antonio M."/>
            <person name="Oren A."/>
            <person name="Chaudhuri R.R."/>
            <person name="La Ragione R."/>
            <person name="Hildebrand F."/>
            <person name="Pallen M.J."/>
        </authorList>
    </citation>
    <scope>NUCLEOTIDE SEQUENCE</scope>
    <source>
        <strain evidence="9">15467</strain>
    </source>
</reference>
<dbReference type="PROSITE" id="PS50850">
    <property type="entry name" value="MFS"/>
    <property type="match status" value="1"/>
</dbReference>
<feature type="transmembrane region" description="Helical" evidence="7">
    <location>
        <begin position="162"/>
        <end position="185"/>
    </location>
</feature>
<feature type="transmembrane region" description="Helical" evidence="7">
    <location>
        <begin position="278"/>
        <end position="296"/>
    </location>
</feature>
<reference evidence="9" key="1">
    <citation type="submission" date="2020-10" db="EMBL/GenBank/DDBJ databases">
        <authorList>
            <person name="Gilroy R."/>
        </authorList>
    </citation>
    <scope>NUCLEOTIDE SEQUENCE</scope>
    <source>
        <strain evidence="9">15467</strain>
    </source>
</reference>
<dbReference type="EMBL" id="JADINB010000089">
    <property type="protein sequence ID" value="MBO8429081.1"/>
    <property type="molecule type" value="Genomic_DNA"/>
</dbReference>
<name>A0A9D9GXV8_9BACT</name>
<dbReference type="GO" id="GO:0016020">
    <property type="term" value="C:membrane"/>
    <property type="evidence" value="ECO:0007669"/>
    <property type="project" value="TreeGrafter"/>
</dbReference>
<evidence type="ECO:0000259" key="8">
    <source>
        <dbReference type="PROSITE" id="PS50850"/>
    </source>
</evidence>
<feature type="transmembrane region" description="Helical" evidence="7">
    <location>
        <begin position="245"/>
        <end position="266"/>
    </location>
</feature>
<comment type="similarity">
    <text evidence="2">Belongs to the major facilitator superfamily.</text>
</comment>
<evidence type="ECO:0000256" key="5">
    <source>
        <dbReference type="ARBA" id="ARBA00022989"/>
    </source>
</evidence>
<protein>
    <submittedName>
        <fullName evidence="9">MFS transporter</fullName>
    </submittedName>
</protein>
<comment type="caution">
    <text evidence="9">The sequence shown here is derived from an EMBL/GenBank/DDBJ whole genome shotgun (WGS) entry which is preliminary data.</text>
</comment>
<evidence type="ECO:0000256" key="1">
    <source>
        <dbReference type="ARBA" id="ARBA00004127"/>
    </source>
</evidence>